<accession>A0A644W101</accession>
<sequence>MNSGFQNNFKLDPMDINYNINKNIDDYIRDYEKINESINSDKYSFEPPHMKILRDLDLGNDYESIYRESNNSDIDNIFKKIEEDYGSIMSTLKIYKIPYPMASLIVRKIISLTLKFSNKE</sequence>
<dbReference type="EMBL" id="VSSQ01000555">
    <property type="protein sequence ID" value="MPL97415.1"/>
    <property type="molecule type" value="Genomic_DNA"/>
</dbReference>
<name>A0A644W101_9ZZZZ</name>
<gene>
    <name evidence="1" type="ORF">SDC9_43606</name>
</gene>
<reference evidence="1" key="1">
    <citation type="submission" date="2019-08" db="EMBL/GenBank/DDBJ databases">
        <authorList>
            <person name="Kucharzyk K."/>
            <person name="Murdoch R.W."/>
            <person name="Higgins S."/>
            <person name="Loffler F."/>
        </authorList>
    </citation>
    <scope>NUCLEOTIDE SEQUENCE</scope>
</reference>
<proteinExistence type="predicted"/>
<dbReference type="AlphaFoldDB" id="A0A644W101"/>
<protein>
    <submittedName>
        <fullName evidence="1">Uncharacterized protein</fullName>
    </submittedName>
</protein>
<organism evidence="1">
    <name type="scientific">bioreactor metagenome</name>
    <dbReference type="NCBI Taxonomy" id="1076179"/>
    <lineage>
        <taxon>unclassified sequences</taxon>
        <taxon>metagenomes</taxon>
        <taxon>ecological metagenomes</taxon>
    </lineage>
</organism>
<comment type="caution">
    <text evidence="1">The sequence shown here is derived from an EMBL/GenBank/DDBJ whole genome shotgun (WGS) entry which is preliminary data.</text>
</comment>
<evidence type="ECO:0000313" key="1">
    <source>
        <dbReference type="EMBL" id="MPL97415.1"/>
    </source>
</evidence>